<sequence length="179" mass="18663">MPQARHILPAAILAAGFLLPAAAQTIRPGLWEITNKIQSASGGNAQALSEAQKQLASLPPEQRKMVEAMMAKQGVALSSSGDGGMKLTYCVTKEMAEKKELPTGQQGDCKSTSTPVAGGMNVSFTCTKPPSSGSGQVIFQGDSAYTVRMTINGAMQGKQESMTVDSTGRLLSPDCAGRK</sequence>
<evidence type="ECO:0000256" key="1">
    <source>
        <dbReference type="SAM" id="MobiDB-lite"/>
    </source>
</evidence>
<keyword evidence="4" id="KW-1185">Reference proteome</keyword>
<accession>A0A7X4HGM9</accession>
<feature type="chain" id="PRO_5030546787" evidence="2">
    <location>
        <begin position="24"/>
        <end position="179"/>
    </location>
</feature>
<gene>
    <name evidence="3" type="ORF">GTP77_26765</name>
</gene>
<evidence type="ECO:0000313" key="3">
    <source>
        <dbReference type="EMBL" id="MYN10926.1"/>
    </source>
</evidence>
<protein>
    <submittedName>
        <fullName evidence="3">DUF3617 family protein</fullName>
    </submittedName>
</protein>
<dbReference type="AlphaFoldDB" id="A0A7X4HGM9"/>
<evidence type="ECO:0000313" key="4">
    <source>
        <dbReference type="Proteomes" id="UP000450676"/>
    </source>
</evidence>
<dbReference type="EMBL" id="WWCU01000049">
    <property type="protein sequence ID" value="MYN10926.1"/>
    <property type="molecule type" value="Genomic_DNA"/>
</dbReference>
<reference evidence="3 4" key="1">
    <citation type="submission" date="2019-12" db="EMBL/GenBank/DDBJ databases">
        <title>Novel species isolated from a subtropical stream in China.</title>
        <authorList>
            <person name="Lu H."/>
        </authorList>
    </citation>
    <scope>NUCLEOTIDE SEQUENCE [LARGE SCALE GENOMIC DNA]</scope>
    <source>
        <strain evidence="3 4">FT127W</strain>
    </source>
</reference>
<feature type="region of interest" description="Disordered" evidence="1">
    <location>
        <begin position="159"/>
        <end position="179"/>
    </location>
</feature>
<evidence type="ECO:0000256" key="2">
    <source>
        <dbReference type="SAM" id="SignalP"/>
    </source>
</evidence>
<dbReference type="Pfam" id="PF12276">
    <property type="entry name" value="DUF3617"/>
    <property type="match status" value="1"/>
</dbReference>
<dbReference type="InterPro" id="IPR022061">
    <property type="entry name" value="DUF3617"/>
</dbReference>
<dbReference type="Proteomes" id="UP000450676">
    <property type="component" value="Unassembled WGS sequence"/>
</dbReference>
<feature type="signal peptide" evidence="2">
    <location>
        <begin position="1"/>
        <end position="23"/>
    </location>
</feature>
<name>A0A7X4HGM9_9BURK</name>
<proteinExistence type="predicted"/>
<organism evidence="3 4">
    <name type="scientific">Pseudoduganella aquatica</name>
    <dbReference type="NCBI Taxonomy" id="2660641"/>
    <lineage>
        <taxon>Bacteria</taxon>
        <taxon>Pseudomonadati</taxon>
        <taxon>Pseudomonadota</taxon>
        <taxon>Betaproteobacteria</taxon>
        <taxon>Burkholderiales</taxon>
        <taxon>Oxalobacteraceae</taxon>
        <taxon>Telluria group</taxon>
        <taxon>Pseudoduganella</taxon>
    </lineage>
</organism>
<keyword evidence="2" id="KW-0732">Signal</keyword>
<comment type="caution">
    <text evidence="3">The sequence shown here is derived from an EMBL/GenBank/DDBJ whole genome shotgun (WGS) entry which is preliminary data.</text>
</comment>
<dbReference type="RefSeq" id="WP_161075206.1">
    <property type="nucleotide sequence ID" value="NZ_CP086370.1"/>
</dbReference>